<keyword evidence="1" id="KW-0812">Transmembrane</keyword>
<reference evidence="2 3" key="1">
    <citation type="journal article" date="2013" name="PLoS ONE">
        <title>Genomic Analysis by Deep Sequencing of the Probiotic Lactobacillus brevis KB290 Harboring Nine Plasmids Reveals Genomic Stability.</title>
        <authorList>
            <person name="Fukao M."/>
            <person name="Oshima K."/>
            <person name="Morita H."/>
            <person name="Toh H."/>
            <person name="Suda W."/>
            <person name="Kim S.W."/>
            <person name="Suzuki S."/>
            <person name="Yakabe T."/>
            <person name="Hattori M."/>
            <person name="Yajima N."/>
        </authorList>
    </citation>
    <scope>NUCLEOTIDE SEQUENCE [LARGE SCALE GENOMIC DNA]</scope>
    <source>
        <strain evidence="2 3">KB290</strain>
    </source>
</reference>
<organism evidence="2 3">
    <name type="scientific">Levilactobacillus brevis KB290</name>
    <dbReference type="NCBI Taxonomy" id="1001583"/>
    <lineage>
        <taxon>Bacteria</taxon>
        <taxon>Bacillati</taxon>
        <taxon>Bacillota</taxon>
        <taxon>Bacilli</taxon>
        <taxon>Lactobacillales</taxon>
        <taxon>Lactobacillaceae</taxon>
        <taxon>Levilactobacillus</taxon>
    </lineage>
</organism>
<dbReference type="KEGG" id="lbk:LVISKB_1856"/>
<gene>
    <name evidence="2" type="ORF">LVISKB_1856</name>
</gene>
<evidence type="ECO:0000313" key="3">
    <source>
        <dbReference type="Proteomes" id="UP000012042"/>
    </source>
</evidence>
<keyword evidence="1" id="KW-1133">Transmembrane helix</keyword>
<proteinExistence type="predicted"/>
<name>M5B1A8_LEVBR</name>
<feature type="transmembrane region" description="Helical" evidence="1">
    <location>
        <begin position="30"/>
        <end position="50"/>
    </location>
</feature>
<keyword evidence="1" id="KW-0472">Membrane</keyword>
<dbReference type="AlphaFoldDB" id="M5B1A8"/>
<dbReference type="EMBL" id="AP012167">
    <property type="protein sequence ID" value="BAN07491.1"/>
    <property type="molecule type" value="Genomic_DNA"/>
</dbReference>
<evidence type="ECO:0000256" key="1">
    <source>
        <dbReference type="SAM" id="Phobius"/>
    </source>
</evidence>
<protein>
    <submittedName>
        <fullName evidence="2">Uncharacterized protein</fullName>
    </submittedName>
</protein>
<accession>M5B1A8</accession>
<sequence length="53" mass="6132">MEMPFVSSIFKSPVIVAIPLAESTLLIPSMMFLVKMCFILKFVCRIILFFKEM</sequence>
<dbReference type="HOGENOM" id="CLU_3062713_0_0_9"/>
<evidence type="ECO:0000313" key="2">
    <source>
        <dbReference type="EMBL" id="BAN07491.1"/>
    </source>
</evidence>
<dbReference type="Proteomes" id="UP000012042">
    <property type="component" value="Chromosome"/>
</dbReference>